<accession>A0ABV4B218</accession>
<comment type="caution">
    <text evidence="3">The sequence shown here is derived from an EMBL/GenBank/DDBJ whole genome shotgun (WGS) entry which is preliminary data.</text>
</comment>
<evidence type="ECO:0000259" key="2">
    <source>
        <dbReference type="Pfam" id="PF14237"/>
    </source>
</evidence>
<keyword evidence="1" id="KW-1133">Transmembrane helix</keyword>
<keyword evidence="1" id="KW-0472">Membrane</keyword>
<proteinExistence type="predicted"/>
<name>A0ABV4B218_9BURK</name>
<keyword evidence="1" id="KW-0812">Transmembrane</keyword>
<dbReference type="Proteomes" id="UP001562178">
    <property type="component" value="Unassembled WGS sequence"/>
</dbReference>
<gene>
    <name evidence="3" type="ORF">AB7A72_10930</name>
</gene>
<dbReference type="RefSeq" id="WP_369459959.1">
    <property type="nucleotide sequence ID" value="NZ_JBGBDC010000004.1"/>
</dbReference>
<reference evidence="3 4" key="1">
    <citation type="journal article" date="2016" name="Int. J. Syst. Evol. Microbiol.">
        <title>Description of Comamonas sediminis sp. nov., isolated from lagoon sediments.</title>
        <authorList>
            <person name="Subhash Y."/>
            <person name="Bang J.J."/>
            <person name="You T.H."/>
            <person name="Lee S.S."/>
        </authorList>
    </citation>
    <scope>NUCLEOTIDE SEQUENCE [LARGE SCALE GENOMIC DNA]</scope>
    <source>
        <strain evidence="3 4">JCM 31169</strain>
    </source>
</reference>
<evidence type="ECO:0000313" key="4">
    <source>
        <dbReference type="Proteomes" id="UP001562178"/>
    </source>
</evidence>
<sequence>MSASQAEPIQWFYEDNGQKKGPVTEEAIAQLIRASTLSGSTPVWKQGFADWTAVEHTDLRAHLDTSSPPPLSGEHVNNKVVWTLAFAPLLGGFLEWGLAEIVYRGDDSAVESAMNNGTLWFVTVLLNIALAFFDEKLLTKAGHNTSKFKGWLWIVPVYLYQRAKATKQSIAYFIVWIVCFLINFAMYA</sequence>
<keyword evidence="4" id="KW-1185">Reference proteome</keyword>
<feature type="domain" description="GYF" evidence="2">
    <location>
        <begin position="11"/>
        <end position="55"/>
    </location>
</feature>
<feature type="transmembrane region" description="Helical" evidence="1">
    <location>
        <begin position="80"/>
        <end position="99"/>
    </location>
</feature>
<dbReference type="Pfam" id="PF14237">
    <property type="entry name" value="GYF_2"/>
    <property type="match status" value="1"/>
</dbReference>
<protein>
    <submittedName>
        <fullName evidence="3">DUF4339 domain-containing protein</fullName>
    </submittedName>
</protein>
<feature type="transmembrane region" description="Helical" evidence="1">
    <location>
        <begin position="119"/>
        <end position="138"/>
    </location>
</feature>
<evidence type="ECO:0000256" key="1">
    <source>
        <dbReference type="SAM" id="Phobius"/>
    </source>
</evidence>
<dbReference type="EMBL" id="JBGBDC010000004">
    <property type="protein sequence ID" value="MEY2251519.1"/>
    <property type="molecule type" value="Genomic_DNA"/>
</dbReference>
<evidence type="ECO:0000313" key="3">
    <source>
        <dbReference type="EMBL" id="MEY2251519.1"/>
    </source>
</evidence>
<dbReference type="InterPro" id="IPR025640">
    <property type="entry name" value="GYF_2"/>
</dbReference>
<feature type="transmembrane region" description="Helical" evidence="1">
    <location>
        <begin position="170"/>
        <end position="187"/>
    </location>
</feature>
<organism evidence="3 4">
    <name type="scientific">Comamonas sediminis</name>
    <dbReference type="NCBI Taxonomy" id="1783360"/>
    <lineage>
        <taxon>Bacteria</taxon>
        <taxon>Pseudomonadati</taxon>
        <taxon>Pseudomonadota</taxon>
        <taxon>Betaproteobacteria</taxon>
        <taxon>Burkholderiales</taxon>
        <taxon>Comamonadaceae</taxon>
        <taxon>Comamonas</taxon>
    </lineage>
</organism>